<organism evidence="2 3">
    <name type="scientific">Cryobacterium sandaracinum</name>
    <dbReference type="NCBI Taxonomy" id="1259247"/>
    <lineage>
        <taxon>Bacteria</taxon>
        <taxon>Bacillati</taxon>
        <taxon>Actinomycetota</taxon>
        <taxon>Actinomycetes</taxon>
        <taxon>Micrococcales</taxon>
        <taxon>Microbacteriaceae</taxon>
        <taxon>Cryobacterium</taxon>
    </lineage>
</organism>
<dbReference type="EMBL" id="SOGO01000038">
    <property type="protein sequence ID" value="TFC99894.1"/>
    <property type="molecule type" value="Genomic_DNA"/>
</dbReference>
<reference evidence="2 3" key="1">
    <citation type="submission" date="2019-03" db="EMBL/GenBank/DDBJ databases">
        <title>Genomics of glacier-inhabiting Cryobacterium strains.</title>
        <authorList>
            <person name="Liu Q."/>
            <person name="Xin Y.-H."/>
        </authorList>
    </citation>
    <scope>NUCLEOTIDE SEQUENCE [LARGE SCALE GENOMIC DNA]</scope>
    <source>
        <strain evidence="2 3">TMT2-16</strain>
    </source>
</reference>
<evidence type="ECO:0000313" key="2">
    <source>
        <dbReference type="EMBL" id="TFC99894.1"/>
    </source>
</evidence>
<comment type="caution">
    <text evidence="2">The sequence shown here is derived from an EMBL/GenBank/DDBJ whole genome shotgun (WGS) entry which is preliminary data.</text>
</comment>
<keyword evidence="1" id="KW-0472">Membrane</keyword>
<name>A0ABY2J4M5_9MICO</name>
<evidence type="ECO:0000256" key="1">
    <source>
        <dbReference type="SAM" id="Phobius"/>
    </source>
</evidence>
<evidence type="ECO:0000313" key="3">
    <source>
        <dbReference type="Proteomes" id="UP000297851"/>
    </source>
</evidence>
<dbReference type="Proteomes" id="UP000297851">
    <property type="component" value="Unassembled WGS sequence"/>
</dbReference>
<proteinExistence type="predicted"/>
<gene>
    <name evidence="2" type="ORF">E3T25_13945</name>
</gene>
<feature type="transmembrane region" description="Helical" evidence="1">
    <location>
        <begin position="54"/>
        <end position="71"/>
    </location>
</feature>
<dbReference type="RefSeq" id="WP_134374939.1">
    <property type="nucleotide sequence ID" value="NZ_SOGO01000038.1"/>
</dbReference>
<accession>A0ABY2J4M5</accession>
<feature type="transmembrane region" description="Helical" evidence="1">
    <location>
        <begin position="104"/>
        <end position="126"/>
    </location>
</feature>
<keyword evidence="1" id="KW-1133">Transmembrane helix</keyword>
<keyword evidence="1" id="KW-0812">Transmembrane</keyword>
<feature type="transmembrane region" description="Helical" evidence="1">
    <location>
        <begin position="78"/>
        <end position="98"/>
    </location>
</feature>
<keyword evidence="3" id="KW-1185">Reference proteome</keyword>
<feature type="transmembrane region" description="Helical" evidence="1">
    <location>
        <begin position="12"/>
        <end position="34"/>
    </location>
</feature>
<protein>
    <submittedName>
        <fullName evidence="2">Uncharacterized protein</fullName>
    </submittedName>
</protein>
<sequence>MPATGEGRRVLWLGLLVVWSALIAVGITVMYTGLRKAGYFEPTEEALELARVGKLQVYAGSAALVVAAGWARMMLTPIWACILVASPAVLVGGLTLAIDNSLLPHLAALVTFPMAVAGLISGLILARPLGRVNSAPPRSPAEAAESG</sequence>